<dbReference type="Gene3D" id="1.10.2000.10">
    <property type="entry name" value="Frizzled cysteine-rich domain"/>
    <property type="match status" value="1"/>
</dbReference>
<protein>
    <submittedName>
        <fullName evidence="6">Secreted frizzled-related protein 3</fullName>
    </submittedName>
</protein>
<organism evidence="6 7">
    <name type="scientific">Acropora cervicornis</name>
    <name type="common">Staghorn coral</name>
    <dbReference type="NCBI Taxonomy" id="6130"/>
    <lineage>
        <taxon>Eukaryota</taxon>
        <taxon>Metazoa</taxon>
        <taxon>Cnidaria</taxon>
        <taxon>Anthozoa</taxon>
        <taxon>Hexacorallia</taxon>
        <taxon>Scleractinia</taxon>
        <taxon>Astrocoeniina</taxon>
        <taxon>Acroporidae</taxon>
        <taxon>Acropora</taxon>
    </lineage>
</organism>
<accession>A0AAD9QVV1</accession>
<feature type="chain" id="PRO_5042240237" evidence="4">
    <location>
        <begin position="19"/>
        <end position="161"/>
    </location>
</feature>
<evidence type="ECO:0000259" key="5">
    <source>
        <dbReference type="PROSITE" id="PS50038"/>
    </source>
</evidence>
<keyword evidence="4" id="KW-0732">Signal</keyword>
<dbReference type="Pfam" id="PF01392">
    <property type="entry name" value="Fz"/>
    <property type="match status" value="1"/>
</dbReference>
<gene>
    <name evidence="6" type="ORF">P5673_007477</name>
</gene>
<evidence type="ECO:0000256" key="1">
    <source>
        <dbReference type="ARBA" id="ARBA00022473"/>
    </source>
</evidence>
<reference evidence="6" key="2">
    <citation type="journal article" date="2023" name="Science">
        <title>Genomic signatures of disease resistance in endangered staghorn corals.</title>
        <authorList>
            <person name="Vollmer S.V."/>
            <person name="Selwyn J.D."/>
            <person name="Despard B.A."/>
            <person name="Roesel C.L."/>
        </authorList>
    </citation>
    <scope>NUCLEOTIDE SEQUENCE</scope>
    <source>
        <strain evidence="6">K2</strain>
    </source>
</reference>
<dbReference type="InterPro" id="IPR036790">
    <property type="entry name" value="Frizzled_dom_sf"/>
</dbReference>
<proteinExistence type="predicted"/>
<dbReference type="GO" id="GO:0017147">
    <property type="term" value="F:Wnt-protein binding"/>
    <property type="evidence" value="ECO:0007669"/>
    <property type="project" value="TreeGrafter"/>
</dbReference>
<name>A0AAD9QVV1_ACRCE</name>
<dbReference type="InterPro" id="IPR020067">
    <property type="entry name" value="Frizzled_dom"/>
</dbReference>
<dbReference type="SMART" id="SM00063">
    <property type="entry name" value="FRI"/>
    <property type="match status" value="1"/>
</dbReference>
<dbReference type="EMBL" id="JARQWQ010000012">
    <property type="protein sequence ID" value="KAK2568439.1"/>
    <property type="molecule type" value="Genomic_DNA"/>
</dbReference>
<evidence type="ECO:0000256" key="2">
    <source>
        <dbReference type="ARBA" id="ARBA00023157"/>
    </source>
</evidence>
<comment type="caution">
    <text evidence="3">Lacks conserved residue(s) required for the propagation of feature annotation.</text>
</comment>
<feature type="signal peptide" evidence="4">
    <location>
        <begin position="1"/>
        <end position="18"/>
    </location>
</feature>
<keyword evidence="1" id="KW-0217">Developmental protein</keyword>
<evidence type="ECO:0000256" key="4">
    <source>
        <dbReference type="SAM" id="SignalP"/>
    </source>
</evidence>
<evidence type="ECO:0000313" key="7">
    <source>
        <dbReference type="Proteomes" id="UP001249851"/>
    </source>
</evidence>
<evidence type="ECO:0000313" key="6">
    <source>
        <dbReference type="EMBL" id="KAK2568439.1"/>
    </source>
</evidence>
<dbReference type="AlphaFoldDB" id="A0AAD9QVV1"/>
<dbReference type="GO" id="GO:0060070">
    <property type="term" value="P:canonical Wnt signaling pathway"/>
    <property type="evidence" value="ECO:0007669"/>
    <property type="project" value="TreeGrafter"/>
</dbReference>
<sequence>MLFIGSWLLAASLQVVGGSSKCEEISNMLCLSVLPYNLTRFPNMAGDVSQASALGSIQELGQDVLTHANCSKDALFLLCSFYLPMCMPNEVSNGLMKPCRSLCERVRFDCVPKIKKWPREAKCEEMPEFSESICIQPDSFISSLSPPTSSKCCNFLFEILS</sequence>
<dbReference type="InterPro" id="IPR015526">
    <property type="entry name" value="Frizzled/SFRP"/>
</dbReference>
<dbReference type="GO" id="GO:0005886">
    <property type="term" value="C:plasma membrane"/>
    <property type="evidence" value="ECO:0007669"/>
    <property type="project" value="TreeGrafter"/>
</dbReference>
<dbReference type="GO" id="GO:0035567">
    <property type="term" value="P:non-canonical Wnt signaling pathway"/>
    <property type="evidence" value="ECO:0007669"/>
    <property type="project" value="TreeGrafter"/>
</dbReference>
<comment type="caution">
    <text evidence="6">The sequence shown here is derived from an EMBL/GenBank/DDBJ whole genome shotgun (WGS) entry which is preliminary data.</text>
</comment>
<evidence type="ECO:0000256" key="3">
    <source>
        <dbReference type="PROSITE-ProRule" id="PRU00090"/>
    </source>
</evidence>
<keyword evidence="7" id="KW-1185">Reference proteome</keyword>
<dbReference type="PANTHER" id="PTHR11309">
    <property type="entry name" value="FRIZZLED"/>
    <property type="match status" value="1"/>
</dbReference>
<dbReference type="GO" id="GO:0042813">
    <property type="term" value="F:Wnt receptor activity"/>
    <property type="evidence" value="ECO:0007669"/>
    <property type="project" value="TreeGrafter"/>
</dbReference>
<keyword evidence="2" id="KW-1015">Disulfide bond</keyword>
<feature type="domain" description="FZ" evidence="5">
    <location>
        <begin position="17"/>
        <end position="137"/>
    </location>
</feature>
<dbReference type="Proteomes" id="UP001249851">
    <property type="component" value="Unassembled WGS sequence"/>
</dbReference>
<dbReference type="PROSITE" id="PS50038">
    <property type="entry name" value="FZ"/>
    <property type="match status" value="1"/>
</dbReference>
<dbReference type="SUPFAM" id="SSF63501">
    <property type="entry name" value="Frizzled cysteine-rich domain"/>
    <property type="match status" value="1"/>
</dbReference>
<reference evidence="6" key="1">
    <citation type="journal article" date="2023" name="G3 (Bethesda)">
        <title>Whole genome assembly and annotation of the endangered Caribbean coral Acropora cervicornis.</title>
        <authorList>
            <person name="Selwyn J.D."/>
            <person name="Vollmer S.V."/>
        </authorList>
    </citation>
    <scope>NUCLEOTIDE SEQUENCE</scope>
    <source>
        <strain evidence="6">K2</strain>
    </source>
</reference>